<dbReference type="STRING" id="745368.SAMN02745178_00768"/>
<dbReference type="InterPro" id="IPR036388">
    <property type="entry name" value="WH-like_DNA-bd_sf"/>
</dbReference>
<dbReference type="OrthoDB" id="9806226at2"/>
<dbReference type="Gene3D" id="1.10.10.10">
    <property type="entry name" value="Winged helix-like DNA-binding domain superfamily/Winged helix DNA-binding domain"/>
    <property type="match status" value="2"/>
</dbReference>
<keyword evidence="4" id="KW-0131">Cell cycle</keyword>
<evidence type="ECO:0000256" key="4">
    <source>
        <dbReference type="ARBA" id="ARBA00023306"/>
    </source>
</evidence>
<reference evidence="6 7" key="1">
    <citation type="submission" date="2017-02" db="EMBL/GenBank/DDBJ databases">
        <authorList>
            <person name="Peterson S.W."/>
        </authorList>
    </citation>
    <scope>NUCLEOTIDE SEQUENCE [LARGE SCALE GENOMIC DNA]</scope>
    <source>
        <strain evidence="6 7">ATCC 27749</strain>
    </source>
</reference>
<dbReference type="InterPro" id="IPR005234">
    <property type="entry name" value="ScpB_csome_segregation"/>
</dbReference>
<evidence type="ECO:0000256" key="2">
    <source>
        <dbReference type="ARBA" id="ARBA00022618"/>
    </source>
</evidence>
<dbReference type="AlphaFoldDB" id="A0A1T4WLT5"/>
<dbReference type="SUPFAM" id="SSF46785">
    <property type="entry name" value="Winged helix' DNA-binding domain"/>
    <property type="match status" value="2"/>
</dbReference>
<dbReference type="PANTHER" id="PTHR34298:SF2">
    <property type="entry name" value="SEGREGATION AND CONDENSATION PROTEIN B"/>
    <property type="match status" value="1"/>
</dbReference>
<keyword evidence="1" id="KW-0963">Cytoplasm</keyword>
<evidence type="ECO:0000256" key="3">
    <source>
        <dbReference type="ARBA" id="ARBA00022829"/>
    </source>
</evidence>
<dbReference type="GeneID" id="93337253"/>
<dbReference type="GO" id="GO:0051304">
    <property type="term" value="P:chromosome separation"/>
    <property type="evidence" value="ECO:0007669"/>
    <property type="project" value="InterPro"/>
</dbReference>
<feature type="compositionally biased region" description="Acidic residues" evidence="5">
    <location>
        <begin position="174"/>
        <end position="191"/>
    </location>
</feature>
<dbReference type="Pfam" id="PF04079">
    <property type="entry name" value="SMC_ScpB"/>
    <property type="match status" value="1"/>
</dbReference>
<dbReference type="RefSeq" id="WP_078783763.1">
    <property type="nucleotide sequence ID" value="NZ_DBFOXJ010000099.1"/>
</dbReference>
<dbReference type="InterPro" id="IPR036390">
    <property type="entry name" value="WH_DNA-bd_sf"/>
</dbReference>
<protein>
    <submittedName>
        <fullName evidence="6">Segregation and condensation protein B</fullName>
    </submittedName>
</protein>
<sequence length="191" mass="21317">MTERQELGSLEAMLFAHAEPVETARLADALRLDADEVTTLLQKLQKHYDEQESGMVILYFEPDRWQMTTRPYYGEMVKRILDTRRNAPLSPAALEVLAVIAYNQPVSRSFIEQVRGVDSSSTVTKLLDKGLIEEAGRLDLPGKPVAFQVTDTFLRVFGLGSLADLPPLHGEAAESAEPEETEGDDGQLEWK</sequence>
<name>A0A1T4WLT5_9FIRM</name>
<keyword evidence="7" id="KW-1185">Reference proteome</keyword>
<feature type="region of interest" description="Disordered" evidence="5">
    <location>
        <begin position="169"/>
        <end position="191"/>
    </location>
</feature>
<accession>A0A1T4WLT5</accession>
<dbReference type="PANTHER" id="PTHR34298">
    <property type="entry name" value="SEGREGATION AND CONDENSATION PROTEIN B"/>
    <property type="match status" value="1"/>
</dbReference>
<evidence type="ECO:0000313" key="6">
    <source>
        <dbReference type="EMBL" id="SKA78316.1"/>
    </source>
</evidence>
<organism evidence="6 7">
    <name type="scientific">Gemmiger formicilis</name>
    <dbReference type="NCBI Taxonomy" id="745368"/>
    <lineage>
        <taxon>Bacteria</taxon>
        <taxon>Bacillati</taxon>
        <taxon>Bacillota</taxon>
        <taxon>Clostridia</taxon>
        <taxon>Eubacteriales</taxon>
        <taxon>Gemmiger</taxon>
    </lineage>
</organism>
<evidence type="ECO:0000256" key="5">
    <source>
        <dbReference type="SAM" id="MobiDB-lite"/>
    </source>
</evidence>
<keyword evidence="3" id="KW-0159">Chromosome partition</keyword>
<dbReference type="Proteomes" id="UP000190286">
    <property type="component" value="Unassembled WGS sequence"/>
</dbReference>
<evidence type="ECO:0000313" key="7">
    <source>
        <dbReference type="Proteomes" id="UP000190286"/>
    </source>
</evidence>
<evidence type="ECO:0000256" key="1">
    <source>
        <dbReference type="ARBA" id="ARBA00022490"/>
    </source>
</evidence>
<dbReference type="GO" id="GO:0051301">
    <property type="term" value="P:cell division"/>
    <property type="evidence" value="ECO:0007669"/>
    <property type="project" value="UniProtKB-KW"/>
</dbReference>
<dbReference type="PIRSF" id="PIRSF019345">
    <property type="entry name" value="ScpB"/>
    <property type="match status" value="1"/>
</dbReference>
<dbReference type="EMBL" id="FUYF01000003">
    <property type="protein sequence ID" value="SKA78316.1"/>
    <property type="molecule type" value="Genomic_DNA"/>
</dbReference>
<dbReference type="NCBIfam" id="TIGR00281">
    <property type="entry name" value="SMC-Scp complex subunit ScpB"/>
    <property type="match status" value="1"/>
</dbReference>
<gene>
    <name evidence="6" type="ORF">SAMN02745178_00768</name>
</gene>
<proteinExistence type="predicted"/>
<keyword evidence="2" id="KW-0132">Cell division</keyword>